<dbReference type="KEGG" id="tbw:NCTC13354_00319"/>
<dbReference type="Gene3D" id="3.90.950.20">
    <property type="entry name" value="CinA-like"/>
    <property type="match status" value="1"/>
</dbReference>
<dbReference type="InterPro" id="IPR036653">
    <property type="entry name" value="CinA-like_C"/>
</dbReference>
<evidence type="ECO:0000259" key="1">
    <source>
        <dbReference type="Pfam" id="PF02464"/>
    </source>
</evidence>
<gene>
    <name evidence="2" type="primary">ygaD</name>
    <name evidence="2" type="ORF">NCTC13354_00319</name>
</gene>
<dbReference type="RefSeq" id="WP_126415818.1">
    <property type="nucleotide sequence ID" value="NZ_LR134476.1"/>
</dbReference>
<proteinExistence type="predicted"/>
<dbReference type="OrthoDB" id="1253990at2"/>
<reference evidence="2 3" key="1">
    <citation type="submission" date="2018-12" db="EMBL/GenBank/DDBJ databases">
        <authorList>
            <consortium name="Pathogen Informatics"/>
        </authorList>
    </citation>
    <scope>NUCLEOTIDE SEQUENCE [LARGE SCALE GENOMIC DNA]</scope>
    <source>
        <strain evidence="2 3">NCTC13354</strain>
    </source>
</reference>
<accession>A0A448PCB6</accession>
<dbReference type="NCBIfam" id="TIGR00199">
    <property type="entry name" value="PncC_domain"/>
    <property type="match status" value="1"/>
</dbReference>
<dbReference type="EMBL" id="LR134476">
    <property type="protein sequence ID" value="VEI12630.1"/>
    <property type="molecule type" value="Genomic_DNA"/>
</dbReference>
<dbReference type="InterPro" id="IPR008136">
    <property type="entry name" value="CinA_C"/>
</dbReference>
<feature type="domain" description="CinA C-terminal" evidence="1">
    <location>
        <begin position="15"/>
        <end position="179"/>
    </location>
</feature>
<dbReference type="SUPFAM" id="SSF142433">
    <property type="entry name" value="CinA-like"/>
    <property type="match status" value="1"/>
</dbReference>
<evidence type="ECO:0000313" key="2">
    <source>
        <dbReference type="EMBL" id="VEI12630.1"/>
    </source>
</evidence>
<dbReference type="Pfam" id="PF02464">
    <property type="entry name" value="CinA"/>
    <property type="match status" value="1"/>
</dbReference>
<organism evidence="2 3">
    <name type="scientific">Trueperella bialowiezensis</name>
    <dbReference type="NCBI Taxonomy" id="312285"/>
    <lineage>
        <taxon>Bacteria</taxon>
        <taxon>Bacillati</taxon>
        <taxon>Actinomycetota</taxon>
        <taxon>Actinomycetes</taxon>
        <taxon>Actinomycetales</taxon>
        <taxon>Actinomycetaceae</taxon>
        <taxon>Trueperella</taxon>
    </lineage>
</organism>
<evidence type="ECO:0000313" key="3">
    <source>
        <dbReference type="Proteomes" id="UP000269542"/>
    </source>
</evidence>
<dbReference type="AlphaFoldDB" id="A0A448PCB6"/>
<protein>
    <submittedName>
        <fullName evidence="2">Competence damage-inducible protein A</fullName>
    </submittedName>
</protein>
<keyword evidence="3" id="KW-1185">Reference proteome</keyword>
<name>A0A448PCB6_9ACTO</name>
<dbReference type="Proteomes" id="UP000269542">
    <property type="component" value="Chromosome"/>
</dbReference>
<sequence>MSEHDTAGPIGDAGSLAHDVVTALTERGGTIAVAESLTGGLLASTIVSVPGASECFRGGAVTYATDTKASVLGVSRERLAQTGPVDGVVAQQMATGVAELFGADIGIATTGVAGPGPADGHPAGTVYVAIATRRLVGAAGDGVVHADSGMRAKHFHFDGNRAQVRQQAVDQALNLVNELLKNFP</sequence>